<evidence type="ECO:0008006" key="15">
    <source>
        <dbReference type="Google" id="ProtNLM"/>
    </source>
</evidence>
<dbReference type="HOGENOM" id="CLU_004639_1_0_1"/>
<sequence>MSQEFERVIDPNEIRNSNCKMTKQSGPFSIVMTTVQKSPNDKREYRVLKLDNGLTALLISDPASPAKASDERCTSEKEEEDEDDDEEEEDEGGTSEEDSEGSDEESDEEGGGDKEKNKKSDSEKLSAAALCVGAGSFSDPSDIPGLSHFLEHMVFMGSEKYPDENDFDAFLKKHGGSSNAYTDCERTVFYFDVKREFFPAALDRFSQFFIHPLLKESSVDREIEAVDSGTQFLLAVFQIVMFWVLFILEFAQALPSDPCRIEQLLCDTAEEGHPMKKFMWGNTQSLKTTPLEQGINVYERLREHHKQMYSAHYMTLALQSREPLDDMQEMVVDIFSGVVKNEVTQPSFVHLKTPFKTDAFYKLYKVVPVKKMHKLILTWSLPNQLALYKSKPLCYIDWLIGHEGKGSILSYLKKRVWALELVAGNSDTGVEHNSTHAQFQISVSLTEAGMDNIQDVMTCIFEYLLMLKKIGPQERIYNEIKTIEDNSFAWKEQNDPIDYVDTMCVNMQRYPPDELITGDVLLTEYNPKAISNCLSYVTPDTVNIMFVSNRFSDVCQEKETWFQTPYSVEDIPAEWIKHWQATDFSIAQTEGNEVPKYPELITDNKTSKLWYKKDDKFNVPKAYAYFTIRNRRFNESAKTATICDLYVTILLHNLSEVAYAANVAMLSYKVRVHESSLIIKCYGFNHKLSKLFQSIVDHIAKFSVEEELFLAMKKEVQKAYHNCYIKPGELVGELRMSVLQHDYWSMVDRQNALGEITRKDILNFSVNTLADGCFVEGIVMGNISLKEAKGFESYLLQHLSVKPAEVVPLVVTEIPVGEAVLRVDGFNPQDENSIIVNYYQHGPANLHQYSLHNLLMMNMEEPCFDILRTREQLGYEVYNTVRNTSGILAYMIVVKGQAKKHTLNSLDEKIENFLVEFSEMIEKMTQEDFEIQVSSLITLKQCEDTHMKEQVDRNWGEVHGQTYSFNVLEREVVELKSVTLEEFKAWSRDHLGKSSQKKLSIQVQGNPDAASLRDADDTDAGIYALKEKPSLVYLTPGNNYVKDIAEFKNTQPKYPPSKII</sequence>
<dbReference type="EMBL" id="AMQN01000165">
    <property type="status" value="NOT_ANNOTATED_CDS"/>
    <property type="molecule type" value="Genomic_DNA"/>
</dbReference>
<dbReference type="InterPro" id="IPR054734">
    <property type="entry name" value="PqqF-like_C_4"/>
</dbReference>
<keyword evidence="2" id="KW-0645">Protease</keyword>
<dbReference type="OrthoDB" id="4953at2759"/>
<feature type="region of interest" description="Disordered" evidence="8">
    <location>
        <begin position="57"/>
        <end position="121"/>
    </location>
</feature>
<dbReference type="PANTHER" id="PTHR43690:SF18">
    <property type="entry name" value="INSULIN-DEGRADING ENZYME-RELATED"/>
    <property type="match status" value="1"/>
</dbReference>
<dbReference type="EnsemblMetazoa" id="CapteT222953">
    <property type="protein sequence ID" value="CapteP222953"/>
    <property type="gene ID" value="CapteG222953"/>
</dbReference>
<name>X2ATT1_CAPTE</name>
<dbReference type="InterPro" id="IPR050626">
    <property type="entry name" value="Peptidase_M16"/>
</dbReference>
<keyword evidence="6" id="KW-0482">Metalloprotease</keyword>
<feature type="compositionally biased region" description="Acidic residues" evidence="8">
    <location>
        <begin position="77"/>
        <end position="110"/>
    </location>
</feature>
<feature type="domain" description="Peptidase M16 N-terminal" evidence="9">
    <location>
        <begin position="120"/>
        <end position="228"/>
    </location>
</feature>
<dbReference type="GO" id="GO:0004222">
    <property type="term" value="F:metalloendopeptidase activity"/>
    <property type="evidence" value="ECO:0007669"/>
    <property type="project" value="InterPro"/>
</dbReference>
<dbReference type="InterPro" id="IPR011249">
    <property type="entry name" value="Metalloenz_LuxS/M16"/>
</dbReference>
<protein>
    <recommendedName>
        <fullName evidence="15">Nardilysin</fullName>
    </recommendedName>
</protein>
<dbReference type="Pfam" id="PF16187">
    <property type="entry name" value="Peptidase_M16_M"/>
    <property type="match status" value="1"/>
</dbReference>
<evidence type="ECO:0000259" key="10">
    <source>
        <dbReference type="Pfam" id="PF05193"/>
    </source>
</evidence>
<feature type="compositionally biased region" description="Basic and acidic residues" evidence="8">
    <location>
        <begin position="111"/>
        <end position="121"/>
    </location>
</feature>
<evidence type="ECO:0000256" key="2">
    <source>
        <dbReference type="ARBA" id="ARBA00022670"/>
    </source>
</evidence>
<dbReference type="InterPro" id="IPR011765">
    <property type="entry name" value="Pept_M16_N"/>
</dbReference>
<dbReference type="Proteomes" id="UP000014760">
    <property type="component" value="Unassembled WGS sequence"/>
</dbReference>
<dbReference type="Pfam" id="PF00675">
    <property type="entry name" value="Peptidase_M16"/>
    <property type="match status" value="1"/>
</dbReference>
<dbReference type="OMA" id="INQVMEH"/>
<reference evidence="14" key="1">
    <citation type="submission" date="2012-12" db="EMBL/GenBank/DDBJ databases">
        <authorList>
            <person name="Hellsten U."/>
            <person name="Grimwood J."/>
            <person name="Chapman J.A."/>
            <person name="Shapiro H."/>
            <person name="Aerts A."/>
            <person name="Otillar R.P."/>
            <person name="Terry A.Y."/>
            <person name="Boore J.L."/>
            <person name="Simakov O."/>
            <person name="Marletaz F."/>
            <person name="Cho S.-J."/>
            <person name="Edsinger-Gonzales E."/>
            <person name="Havlak P."/>
            <person name="Kuo D.-H."/>
            <person name="Larsson T."/>
            <person name="Lv J."/>
            <person name="Arendt D."/>
            <person name="Savage R."/>
            <person name="Osoegawa K."/>
            <person name="de Jong P."/>
            <person name="Lindberg D.R."/>
            <person name="Seaver E.C."/>
            <person name="Weisblat D.A."/>
            <person name="Putnam N.H."/>
            <person name="Grigoriev I.V."/>
            <person name="Rokhsar D.S."/>
        </authorList>
    </citation>
    <scope>NUCLEOTIDE SEQUENCE</scope>
    <source>
        <strain evidence="14">I ESC-2004</strain>
    </source>
</reference>
<evidence type="ECO:0000256" key="7">
    <source>
        <dbReference type="RuleBase" id="RU004447"/>
    </source>
</evidence>
<evidence type="ECO:0000259" key="11">
    <source>
        <dbReference type="Pfam" id="PF16187"/>
    </source>
</evidence>
<feature type="domain" description="Peptidase M16 middle/third" evidence="11">
    <location>
        <begin position="488"/>
        <end position="749"/>
    </location>
</feature>
<feature type="compositionally biased region" description="Polar residues" evidence="8">
    <location>
        <begin position="14"/>
        <end position="27"/>
    </location>
</feature>
<reference evidence="13" key="3">
    <citation type="submission" date="2015-06" db="UniProtKB">
        <authorList>
            <consortium name="EnsemblMetazoa"/>
        </authorList>
    </citation>
    <scope>IDENTIFICATION</scope>
</reference>
<keyword evidence="5" id="KW-0862">Zinc</keyword>
<dbReference type="GO" id="GO:0006508">
    <property type="term" value="P:proteolysis"/>
    <property type="evidence" value="ECO:0007669"/>
    <property type="project" value="UniProtKB-KW"/>
</dbReference>
<dbReference type="GO" id="GO:0046872">
    <property type="term" value="F:metal ion binding"/>
    <property type="evidence" value="ECO:0007669"/>
    <property type="project" value="UniProtKB-KW"/>
</dbReference>
<feature type="domain" description="Coenzyme PQQ synthesis protein F-like C-terminal lobe" evidence="12">
    <location>
        <begin position="855"/>
        <end position="955"/>
    </location>
</feature>
<organism evidence="13 14">
    <name type="scientific">Capitella teleta</name>
    <name type="common">Polychaete worm</name>
    <dbReference type="NCBI Taxonomy" id="283909"/>
    <lineage>
        <taxon>Eukaryota</taxon>
        <taxon>Metazoa</taxon>
        <taxon>Spiralia</taxon>
        <taxon>Lophotrochozoa</taxon>
        <taxon>Annelida</taxon>
        <taxon>Polychaeta</taxon>
        <taxon>Sedentaria</taxon>
        <taxon>Scolecida</taxon>
        <taxon>Capitellidae</taxon>
        <taxon>Capitella</taxon>
    </lineage>
</organism>
<evidence type="ECO:0000256" key="6">
    <source>
        <dbReference type="ARBA" id="ARBA00023049"/>
    </source>
</evidence>
<dbReference type="InterPro" id="IPR007863">
    <property type="entry name" value="Peptidase_M16_C"/>
</dbReference>
<evidence type="ECO:0000313" key="13">
    <source>
        <dbReference type="EnsemblMetazoa" id="CapteP222953"/>
    </source>
</evidence>
<proteinExistence type="inferred from homology"/>
<evidence type="ECO:0000256" key="3">
    <source>
        <dbReference type="ARBA" id="ARBA00022723"/>
    </source>
</evidence>
<dbReference type="AlphaFoldDB" id="X2ATT1"/>
<keyword evidence="14" id="KW-1185">Reference proteome</keyword>
<keyword evidence="4" id="KW-0378">Hydrolase</keyword>
<evidence type="ECO:0000256" key="1">
    <source>
        <dbReference type="ARBA" id="ARBA00007261"/>
    </source>
</evidence>
<evidence type="ECO:0000313" key="14">
    <source>
        <dbReference type="Proteomes" id="UP000014760"/>
    </source>
</evidence>
<dbReference type="InterPro" id="IPR001431">
    <property type="entry name" value="Pept_M16_Zn_BS"/>
</dbReference>
<evidence type="ECO:0000256" key="5">
    <source>
        <dbReference type="ARBA" id="ARBA00022833"/>
    </source>
</evidence>
<evidence type="ECO:0000256" key="8">
    <source>
        <dbReference type="SAM" id="MobiDB-lite"/>
    </source>
</evidence>
<dbReference type="GO" id="GO:0005737">
    <property type="term" value="C:cytoplasm"/>
    <property type="evidence" value="ECO:0007669"/>
    <property type="project" value="UniProtKB-ARBA"/>
</dbReference>
<reference evidence="14" key="2">
    <citation type="journal article" date="2013" name="Nature">
        <title>Insights into bilaterian evolution from three spiralian genomes.</title>
        <authorList>
            <person name="Simakov O."/>
            <person name="Marletaz F."/>
            <person name="Cho S.J."/>
            <person name="Edsinger-Gonzales E."/>
            <person name="Havlak P."/>
            <person name="Hellsten U."/>
            <person name="Kuo D.H."/>
            <person name="Larsson T."/>
            <person name="Lv J."/>
            <person name="Arendt D."/>
            <person name="Savage R."/>
            <person name="Osoegawa K."/>
            <person name="de Jong P."/>
            <person name="Grimwood J."/>
            <person name="Chapman J.A."/>
            <person name="Shapiro H."/>
            <person name="Aerts A."/>
            <person name="Otillar R.P."/>
            <person name="Terry A.Y."/>
            <person name="Boore J.L."/>
            <person name="Grigoriev I.V."/>
            <person name="Lindberg D.R."/>
            <person name="Seaver E.C."/>
            <person name="Weisblat D.A."/>
            <person name="Putnam N.H."/>
            <person name="Rokhsar D.S."/>
        </authorList>
    </citation>
    <scope>NUCLEOTIDE SEQUENCE</scope>
    <source>
        <strain evidence="14">I ESC-2004</strain>
    </source>
</reference>
<feature type="region of interest" description="Disordered" evidence="8">
    <location>
        <begin position="1"/>
        <end position="27"/>
    </location>
</feature>
<dbReference type="Gene3D" id="3.30.830.10">
    <property type="entry name" value="Metalloenzyme, LuxS/M16 peptidase-like"/>
    <property type="match status" value="4"/>
</dbReference>
<feature type="domain" description="Peptidase M16 C-terminal" evidence="10">
    <location>
        <begin position="298"/>
        <end position="482"/>
    </location>
</feature>
<dbReference type="Pfam" id="PF22456">
    <property type="entry name" value="PqqF-like_C_4"/>
    <property type="match status" value="1"/>
</dbReference>
<feature type="compositionally biased region" description="Basic and acidic residues" evidence="8">
    <location>
        <begin position="1"/>
        <end position="13"/>
    </location>
</feature>
<comment type="similarity">
    <text evidence="1 7">Belongs to the peptidase M16 family.</text>
</comment>
<evidence type="ECO:0000259" key="12">
    <source>
        <dbReference type="Pfam" id="PF22456"/>
    </source>
</evidence>
<dbReference type="FunFam" id="3.30.830.10:FF:000005">
    <property type="entry name" value="nardilysin isoform X1"/>
    <property type="match status" value="1"/>
</dbReference>
<dbReference type="PANTHER" id="PTHR43690">
    <property type="entry name" value="NARDILYSIN"/>
    <property type="match status" value="1"/>
</dbReference>
<dbReference type="Pfam" id="PF05193">
    <property type="entry name" value="Peptidase_M16_C"/>
    <property type="match status" value="1"/>
</dbReference>
<dbReference type="InterPro" id="IPR032632">
    <property type="entry name" value="Peptidase_M16_M"/>
</dbReference>
<dbReference type="SUPFAM" id="SSF63411">
    <property type="entry name" value="LuxS/MPP-like metallohydrolase"/>
    <property type="match status" value="4"/>
</dbReference>
<evidence type="ECO:0000256" key="4">
    <source>
        <dbReference type="ARBA" id="ARBA00022801"/>
    </source>
</evidence>
<keyword evidence="3" id="KW-0479">Metal-binding</keyword>
<accession>X2ATT1</accession>
<evidence type="ECO:0000259" key="9">
    <source>
        <dbReference type="Pfam" id="PF00675"/>
    </source>
</evidence>
<dbReference type="PROSITE" id="PS00143">
    <property type="entry name" value="INSULINASE"/>
    <property type="match status" value="1"/>
</dbReference>